<feature type="region of interest" description="Disordered" evidence="2">
    <location>
        <begin position="148"/>
        <end position="177"/>
    </location>
</feature>
<reference evidence="4" key="1">
    <citation type="journal article" date="2020" name="Stud. Mycol.">
        <title>101 Dothideomycetes genomes: a test case for predicting lifestyles and emergence of pathogens.</title>
        <authorList>
            <person name="Haridas S."/>
            <person name="Albert R."/>
            <person name="Binder M."/>
            <person name="Bloem J."/>
            <person name="Labutti K."/>
            <person name="Salamov A."/>
            <person name="Andreopoulos B."/>
            <person name="Baker S."/>
            <person name="Barry K."/>
            <person name="Bills G."/>
            <person name="Bluhm B."/>
            <person name="Cannon C."/>
            <person name="Castanera R."/>
            <person name="Culley D."/>
            <person name="Daum C."/>
            <person name="Ezra D."/>
            <person name="Gonzalez J."/>
            <person name="Henrissat B."/>
            <person name="Kuo A."/>
            <person name="Liang C."/>
            <person name="Lipzen A."/>
            <person name="Lutzoni F."/>
            <person name="Magnuson J."/>
            <person name="Mondo S."/>
            <person name="Nolan M."/>
            <person name="Ohm R."/>
            <person name="Pangilinan J."/>
            <person name="Park H.-J."/>
            <person name="Ramirez L."/>
            <person name="Alfaro M."/>
            <person name="Sun H."/>
            <person name="Tritt A."/>
            <person name="Yoshinaga Y."/>
            <person name="Zwiers L.-H."/>
            <person name="Turgeon B."/>
            <person name="Goodwin S."/>
            <person name="Spatafora J."/>
            <person name="Crous P."/>
            <person name="Grigoriev I."/>
        </authorList>
    </citation>
    <scope>NUCLEOTIDE SEQUENCE</scope>
    <source>
        <strain evidence="4">CBS 115976</strain>
    </source>
</reference>
<feature type="region of interest" description="Disordered" evidence="2">
    <location>
        <begin position="1"/>
        <end position="56"/>
    </location>
</feature>
<dbReference type="PROSITE" id="PS00463">
    <property type="entry name" value="ZN2_CY6_FUNGAL_1"/>
    <property type="match status" value="1"/>
</dbReference>
<evidence type="ECO:0000259" key="3">
    <source>
        <dbReference type="PROSITE" id="PS50048"/>
    </source>
</evidence>
<accession>A0A6A6UJ24</accession>
<dbReference type="AlphaFoldDB" id="A0A6A6UJ24"/>
<feature type="compositionally biased region" description="Polar residues" evidence="2">
    <location>
        <begin position="216"/>
        <end position="228"/>
    </location>
</feature>
<proteinExistence type="predicted"/>
<keyword evidence="5" id="KW-1185">Reference proteome</keyword>
<organism evidence="4 5">
    <name type="scientific">Microthyrium microscopicum</name>
    <dbReference type="NCBI Taxonomy" id="703497"/>
    <lineage>
        <taxon>Eukaryota</taxon>
        <taxon>Fungi</taxon>
        <taxon>Dikarya</taxon>
        <taxon>Ascomycota</taxon>
        <taxon>Pezizomycotina</taxon>
        <taxon>Dothideomycetes</taxon>
        <taxon>Dothideomycetes incertae sedis</taxon>
        <taxon>Microthyriales</taxon>
        <taxon>Microthyriaceae</taxon>
        <taxon>Microthyrium</taxon>
    </lineage>
</organism>
<dbReference type="PANTHER" id="PTHR37534">
    <property type="entry name" value="TRANSCRIPTIONAL ACTIVATOR PROTEIN UGA3"/>
    <property type="match status" value="1"/>
</dbReference>
<dbReference type="PANTHER" id="PTHR37534:SF40">
    <property type="entry name" value="ZN(2)-C6 FUNGAL-TYPE DOMAIN-CONTAINING PROTEIN"/>
    <property type="match status" value="1"/>
</dbReference>
<dbReference type="GO" id="GO:0045944">
    <property type="term" value="P:positive regulation of transcription by RNA polymerase II"/>
    <property type="evidence" value="ECO:0007669"/>
    <property type="project" value="TreeGrafter"/>
</dbReference>
<dbReference type="InterPro" id="IPR036864">
    <property type="entry name" value="Zn2-C6_fun-type_DNA-bd_sf"/>
</dbReference>
<dbReference type="Pfam" id="PF00172">
    <property type="entry name" value="Zn_clus"/>
    <property type="match status" value="1"/>
</dbReference>
<feature type="compositionally biased region" description="Polar residues" evidence="2">
    <location>
        <begin position="153"/>
        <end position="171"/>
    </location>
</feature>
<evidence type="ECO:0000313" key="4">
    <source>
        <dbReference type="EMBL" id="KAF2672275.1"/>
    </source>
</evidence>
<dbReference type="InterPro" id="IPR001138">
    <property type="entry name" value="Zn2Cys6_DnaBD"/>
</dbReference>
<feature type="compositionally biased region" description="Polar residues" evidence="2">
    <location>
        <begin position="715"/>
        <end position="728"/>
    </location>
</feature>
<keyword evidence="1" id="KW-0539">Nucleus</keyword>
<evidence type="ECO:0000256" key="2">
    <source>
        <dbReference type="SAM" id="MobiDB-lite"/>
    </source>
</evidence>
<dbReference type="OrthoDB" id="4078573at2759"/>
<protein>
    <recommendedName>
        <fullName evidence="3">Zn(2)-C6 fungal-type domain-containing protein</fullName>
    </recommendedName>
</protein>
<feature type="compositionally biased region" description="Polar residues" evidence="2">
    <location>
        <begin position="8"/>
        <end position="18"/>
    </location>
</feature>
<dbReference type="EMBL" id="MU004232">
    <property type="protein sequence ID" value="KAF2672275.1"/>
    <property type="molecule type" value="Genomic_DNA"/>
</dbReference>
<evidence type="ECO:0000256" key="1">
    <source>
        <dbReference type="ARBA" id="ARBA00023242"/>
    </source>
</evidence>
<feature type="region of interest" description="Disordered" evidence="2">
    <location>
        <begin position="649"/>
        <end position="733"/>
    </location>
</feature>
<dbReference type="SMART" id="SM00066">
    <property type="entry name" value="GAL4"/>
    <property type="match status" value="1"/>
</dbReference>
<sequence length="797" mass="90900">MSRRHSRTSSNESVSPAPSASKRTRRNPPPKPTSMETLQVNREKDDGAPERKRTRTGCQTCRIRHLKCDEARPECSQCVKGKRHCTYERLLKWPKDQPQTEKEMKNFQVSEIPYEVPIENPLSFEDESVKIASEYIGGEGWYAAHHRQREMENPSTDAAQSQSSVNANIGSHNIDPYITATPTLRQSTITDQPQTSISMAFHTPTQGASREASRHLSLTNSTKNSVQGASPRESEHQFPSRPLSYNPIEDPLDEYFMHVFIEEMGKWMDTMNPIKYFSNMLPYESTTQPILYYSFLACGAAHQYMVRPNQWSIDCPRNYYNKATTEFKEAFINVRDDDHPSKNATLAKSSVVLVVYLTLMGTTQERIEMLESSRYLIKLCRWKATSIGPEGACFWLQRGMELLTFLSFPKAIPFDQDEESDAQKLGLTFDHMIQRDTQRNMESLWTRKIICIVTKITNELLYTPAQGQDVQTRLRLWTELSRLMEGWDQSVPVTMLPLWKQPPGTRCYQADSQVTTSNFPRIYLPDRASVFARIFYHTGWILLAKTHPYGESSEEEQMRAKRLEHAKDICGIARHVEDRALASVMLRPCFMAAECLEGWDEQEEAHAMLTDFKHQTGWKIDPLLTKLKKTWGHPEPFQAAIHPEKAYTASTLSPDQPTSQHAPPIHNTIHQPAPQSFSSQQAQSAPGDFYHPNFDPNLPQAPPNVQQQHIHHTQRAPQQYDTHRSNMMQAPPGVRRPTMVAYEPQQAPYPNTVYPESAPGTYPAFTTPPSASLAHEPYINNIPAAGNPYPGHYSGNY</sequence>
<feature type="compositionally biased region" description="Low complexity" evidence="2">
    <location>
        <begin position="671"/>
        <end position="686"/>
    </location>
</feature>
<evidence type="ECO:0000313" key="5">
    <source>
        <dbReference type="Proteomes" id="UP000799302"/>
    </source>
</evidence>
<dbReference type="GO" id="GO:0008270">
    <property type="term" value="F:zinc ion binding"/>
    <property type="evidence" value="ECO:0007669"/>
    <property type="project" value="InterPro"/>
</dbReference>
<dbReference type="GO" id="GO:0000976">
    <property type="term" value="F:transcription cis-regulatory region binding"/>
    <property type="evidence" value="ECO:0007669"/>
    <property type="project" value="TreeGrafter"/>
</dbReference>
<dbReference type="CDD" id="cd00067">
    <property type="entry name" value="GAL4"/>
    <property type="match status" value="1"/>
</dbReference>
<feature type="compositionally biased region" description="Basic and acidic residues" evidence="2">
    <location>
        <begin position="41"/>
        <end position="51"/>
    </location>
</feature>
<name>A0A6A6UJ24_9PEZI</name>
<dbReference type="GO" id="GO:0000981">
    <property type="term" value="F:DNA-binding transcription factor activity, RNA polymerase II-specific"/>
    <property type="evidence" value="ECO:0007669"/>
    <property type="project" value="InterPro"/>
</dbReference>
<gene>
    <name evidence="4" type="ORF">BT63DRAFT_192805</name>
</gene>
<dbReference type="Proteomes" id="UP000799302">
    <property type="component" value="Unassembled WGS sequence"/>
</dbReference>
<dbReference type="Gene3D" id="4.10.240.10">
    <property type="entry name" value="Zn(2)-C6 fungal-type DNA-binding domain"/>
    <property type="match status" value="1"/>
</dbReference>
<dbReference type="SUPFAM" id="SSF57701">
    <property type="entry name" value="Zn2/Cys6 DNA-binding domain"/>
    <property type="match status" value="1"/>
</dbReference>
<feature type="region of interest" description="Disordered" evidence="2">
    <location>
        <begin position="204"/>
        <end position="245"/>
    </location>
</feature>
<feature type="domain" description="Zn(2)-C6 fungal-type" evidence="3">
    <location>
        <begin position="57"/>
        <end position="87"/>
    </location>
</feature>
<feature type="compositionally biased region" description="Polar residues" evidence="2">
    <location>
        <begin position="649"/>
        <end position="661"/>
    </location>
</feature>
<dbReference type="GO" id="GO:0005634">
    <property type="term" value="C:nucleus"/>
    <property type="evidence" value="ECO:0007669"/>
    <property type="project" value="TreeGrafter"/>
</dbReference>
<dbReference type="PROSITE" id="PS50048">
    <property type="entry name" value="ZN2_CY6_FUNGAL_2"/>
    <property type="match status" value="1"/>
</dbReference>